<organism evidence="2 3">
    <name type="scientific">Hyphobacterium marinum</name>
    <dbReference type="NCBI Taxonomy" id="3116574"/>
    <lineage>
        <taxon>Bacteria</taxon>
        <taxon>Pseudomonadati</taxon>
        <taxon>Pseudomonadota</taxon>
        <taxon>Alphaproteobacteria</taxon>
        <taxon>Maricaulales</taxon>
        <taxon>Maricaulaceae</taxon>
        <taxon>Hyphobacterium</taxon>
    </lineage>
</organism>
<reference evidence="2 3" key="1">
    <citation type="submission" date="2024-01" db="EMBL/GenBank/DDBJ databases">
        <title>Hyphobacterium bacterium isolated from marine sediment.</title>
        <authorList>
            <person name="Zhao S."/>
        </authorList>
    </citation>
    <scope>NUCLEOTIDE SEQUENCE [LARGE SCALE GENOMIC DNA]</scope>
    <source>
        <strain evidence="2 3">Y60-23</strain>
    </source>
</reference>
<feature type="signal peptide" evidence="1">
    <location>
        <begin position="1"/>
        <end position="24"/>
    </location>
</feature>
<keyword evidence="3" id="KW-1185">Reference proteome</keyword>
<evidence type="ECO:0000313" key="3">
    <source>
        <dbReference type="Proteomes" id="UP001310692"/>
    </source>
</evidence>
<comment type="caution">
    <text evidence="2">The sequence shown here is derived from an EMBL/GenBank/DDBJ whole genome shotgun (WGS) entry which is preliminary data.</text>
</comment>
<evidence type="ECO:0000313" key="2">
    <source>
        <dbReference type="EMBL" id="MEE2566235.1"/>
    </source>
</evidence>
<feature type="chain" id="PRO_5047024105" description="DUF2268 domain-containing protein" evidence="1">
    <location>
        <begin position="25"/>
        <end position="333"/>
    </location>
</feature>
<gene>
    <name evidence="2" type="ORF">V0U35_06035</name>
</gene>
<dbReference type="Proteomes" id="UP001310692">
    <property type="component" value="Unassembled WGS sequence"/>
</dbReference>
<name>A0ABU7LZ04_9PROT</name>
<accession>A0ABU7LZ04</accession>
<dbReference type="RefSeq" id="WP_330195775.1">
    <property type="nucleotide sequence ID" value="NZ_JAZDRO010000002.1"/>
</dbReference>
<keyword evidence="1" id="KW-0732">Signal</keyword>
<protein>
    <recommendedName>
        <fullName evidence="4">DUF2268 domain-containing protein</fullName>
    </recommendedName>
</protein>
<dbReference type="EMBL" id="JAZDRO010000002">
    <property type="protein sequence ID" value="MEE2566235.1"/>
    <property type="molecule type" value="Genomic_DNA"/>
</dbReference>
<evidence type="ECO:0000256" key="1">
    <source>
        <dbReference type="SAM" id="SignalP"/>
    </source>
</evidence>
<sequence>MTRTRLALATALLAAASLSHPASAQGVDPETVELQTADAHRFVAVYEAANGLPSAEVLQAGYLDGAGRGVEIFTPYRIQNAENLAAVIAANTGAYRRAIDVCLPIGESMTPELRATYLRLAELLPGRDLPEIYLVFGAGNSGGTAGEGAQVLGLEVLCAQAGDEAEIRRVFQHFFAHETVHTLQDQPGGLDDLLLAHSLHEGVADFIAFLTTGEIPTPEREAWARENEDTVWAAFARDRATVAAGTTLTENGPDLNEAANAARRNWVMNYQNAPEGWPHEAGYWIGRQIAQAYYDRAADKPAALASLLSISDPGAILEASGVADRATLTEANE</sequence>
<evidence type="ECO:0008006" key="4">
    <source>
        <dbReference type="Google" id="ProtNLM"/>
    </source>
</evidence>
<proteinExistence type="predicted"/>